<feature type="binding site" evidence="6">
    <location>
        <begin position="38"/>
        <end position="45"/>
    </location>
    <ligand>
        <name>ATP</name>
        <dbReference type="ChEBI" id="CHEBI:30616"/>
    </ligand>
</feature>
<dbReference type="NCBIfam" id="TIGR00455">
    <property type="entry name" value="apsK"/>
    <property type="match status" value="1"/>
</dbReference>
<evidence type="ECO:0000256" key="5">
    <source>
        <dbReference type="ARBA" id="ARBA00022840"/>
    </source>
</evidence>
<organism evidence="9 10">
    <name type="scientific">Paenibacillus prosopidis</name>
    <dbReference type="NCBI Taxonomy" id="630520"/>
    <lineage>
        <taxon>Bacteria</taxon>
        <taxon>Bacillati</taxon>
        <taxon>Bacillota</taxon>
        <taxon>Bacilli</taxon>
        <taxon>Bacillales</taxon>
        <taxon>Paenibacillaceae</taxon>
        <taxon>Paenibacillus</taxon>
    </lineage>
</organism>
<comment type="function">
    <text evidence="6 7">Catalyzes the synthesis of activated sulfate.</text>
</comment>
<dbReference type="Proteomes" id="UP000252415">
    <property type="component" value="Unassembled WGS sequence"/>
</dbReference>
<dbReference type="Pfam" id="PF01583">
    <property type="entry name" value="APS_kinase"/>
    <property type="match status" value="1"/>
</dbReference>
<evidence type="ECO:0000256" key="1">
    <source>
        <dbReference type="ARBA" id="ARBA00001823"/>
    </source>
</evidence>
<evidence type="ECO:0000256" key="6">
    <source>
        <dbReference type="HAMAP-Rule" id="MF_00065"/>
    </source>
</evidence>
<dbReference type="InterPro" id="IPR002891">
    <property type="entry name" value="APS"/>
</dbReference>
<dbReference type="RefSeq" id="WP_245976290.1">
    <property type="nucleotide sequence ID" value="NZ_QPJD01000009.1"/>
</dbReference>
<dbReference type="GO" id="GO:0005737">
    <property type="term" value="C:cytoplasm"/>
    <property type="evidence" value="ECO:0007669"/>
    <property type="project" value="TreeGrafter"/>
</dbReference>
<evidence type="ECO:0000256" key="2">
    <source>
        <dbReference type="ARBA" id="ARBA00012121"/>
    </source>
</evidence>
<dbReference type="EC" id="2.7.1.25" evidence="2 6"/>
<gene>
    <name evidence="6" type="primary">cysC</name>
    <name evidence="9" type="ORF">DFP97_10990</name>
</gene>
<dbReference type="AlphaFoldDB" id="A0A368VYF7"/>
<comment type="similarity">
    <text evidence="6 7">Belongs to the APS kinase family.</text>
</comment>
<dbReference type="GO" id="GO:0070814">
    <property type="term" value="P:hydrogen sulfide biosynthetic process"/>
    <property type="evidence" value="ECO:0007669"/>
    <property type="project" value="UniProtKB-UniRule"/>
</dbReference>
<evidence type="ECO:0000313" key="9">
    <source>
        <dbReference type="EMBL" id="RCW46447.1"/>
    </source>
</evidence>
<comment type="pathway">
    <text evidence="6 7">Sulfur metabolism; hydrogen sulfide biosynthesis; sulfite from sulfate: step 2/3.</text>
</comment>
<protein>
    <recommendedName>
        <fullName evidence="2 6">Adenylyl-sulfate kinase</fullName>
        <ecNumber evidence="2 6">2.7.1.25</ecNumber>
    </recommendedName>
    <alternativeName>
        <fullName evidence="6">APS kinase</fullName>
    </alternativeName>
    <alternativeName>
        <fullName evidence="6">ATP adenosine-5'-phosphosulfate 3'-phosphotransferase</fullName>
    </alternativeName>
    <alternativeName>
        <fullName evidence="6">Adenosine-5'-phosphosulfate kinase</fullName>
    </alternativeName>
</protein>
<dbReference type="GO" id="GO:0004781">
    <property type="term" value="F:sulfate adenylyltransferase (ATP) activity"/>
    <property type="evidence" value="ECO:0007669"/>
    <property type="project" value="TreeGrafter"/>
</dbReference>
<dbReference type="GO" id="GO:0019379">
    <property type="term" value="P:sulfate assimilation, phosphoadenylyl sulfate reduction by phosphoadenylyl-sulfate reductase (thioredoxin)"/>
    <property type="evidence" value="ECO:0007669"/>
    <property type="project" value="TreeGrafter"/>
</dbReference>
<keyword evidence="6 7" id="KW-0418">Kinase</keyword>
<dbReference type="SUPFAM" id="SSF52540">
    <property type="entry name" value="P-loop containing nucleoside triphosphate hydrolases"/>
    <property type="match status" value="1"/>
</dbReference>
<dbReference type="EMBL" id="QPJD01000009">
    <property type="protein sequence ID" value="RCW46447.1"/>
    <property type="molecule type" value="Genomic_DNA"/>
</dbReference>
<evidence type="ECO:0000256" key="3">
    <source>
        <dbReference type="ARBA" id="ARBA00022679"/>
    </source>
</evidence>
<keyword evidence="6" id="KW-0597">Phosphoprotein</keyword>
<comment type="catalytic activity">
    <reaction evidence="1 6 7">
        <text>adenosine 5'-phosphosulfate + ATP = 3'-phosphoadenylyl sulfate + ADP + H(+)</text>
        <dbReference type="Rhea" id="RHEA:24152"/>
        <dbReference type="ChEBI" id="CHEBI:15378"/>
        <dbReference type="ChEBI" id="CHEBI:30616"/>
        <dbReference type="ChEBI" id="CHEBI:58243"/>
        <dbReference type="ChEBI" id="CHEBI:58339"/>
        <dbReference type="ChEBI" id="CHEBI:456216"/>
        <dbReference type="EC" id="2.7.1.25"/>
    </reaction>
</comment>
<feature type="domain" description="APS kinase" evidence="8">
    <location>
        <begin position="30"/>
        <end position="178"/>
    </location>
</feature>
<accession>A0A368VYF7</accession>
<dbReference type="Gene3D" id="3.40.50.300">
    <property type="entry name" value="P-loop containing nucleotide triphosphate hydrolases"/>
    <property type="match status" value="1"/>
</dbReference>
<dbReference type="GO" id="GO:0004020">
    <property type="term" value="F:adenylylsulfate kinase activity"/>
    <property type="evidence" value="ECO:0007669"/>
    <property type="project" value="UniProtKB-UniRule"/>
</dbReference>
<dbReference type="GO" id="GO:0005524">
    <property type="term" value="F:ATP binding"/>
    <property type="evidence" value="ECO:0007669"/>
    <property type="project" value="UniProtKB-UniRule"/>
</dbReference>
<dbReference type="InterPro" id="IPR059117">
    <property type="entry name" value="APS_kinase_dom"/>
</dbReference>
<dbReference type="UniPathway" id="UPA00140">
    <property type="reaction ID" value="UER00205"/>
</dbReference>
<dbReference type="PANTHER" id="PTHR42700">
    <property type="entry name" value="SULFATE ADENYLYLTRANSFERASE"/>
    <property type="match status" value="1"/>
</dbReference>
<proteinExistence type="inferred from homology"/>
<dbReference type="InterPro" id="IPR050512">
    <property type="entry name" value="Sulf_AdTrans/APS_kinase"/>
</dbReference>
<dbReference type="CDD" id="cd02027">
    <property type="entry name" value="APSK"/>
    <property type="match status" value="1"/>
</dbReference>
<evidence type="ECO:0000256" key="4">
    <source>
        <dbReference type="ARBA" id="ARBA00022741"/>
    </source>
</evidence>
<name>A0A368VYF7_9BACL</name>
<evidence type="ECO:0000256" key="7">
    <source>
        <dbReference type="RuleBase" id="RU004347"/>
    </source>
</evidence>
<dbReference type="PANTHER" id="PTHR42700:SF1">
    <property type="entry name" value="SULFATE ADENYLYLTRANSFERASE"/>
    <property type="match status" value="1"/>
</dbReference>
<comment type="caution">
    <text evidence="9">The sequence shown here is derived from an EMBL/GenBank/DDBJ whole genome shotgun (WGS) entry which is preliminary data.</text>
</comment>
<sequence length="208" mass="24063">MSSMASLSRITFRHMYRLQKEFNTHLSIFQGITVWFTGLSGAGKSTICQLVKDKLSAVRFSVEILDGDEVRKHLCAELGFSQEDRFKNIERAAFIAKLLSRNHIIVLASFITPYKAMRDYLKHELDPFVEVYVKCSLKECIHRDVKGLYRRALDGEVVQFTGISDPYEEPEHPDLMIDTEFETSEKSALKVLAYLRQQGFIHFDEEMK</sequence>
<comment type="caution">
    <text evidence="6">Lacks conserved residue(s) required for the propagation of feature annotation.</text>
</comment>
<evidence type="ECO:0000259" key="8">
    <source>
        <dbReference type="Pfam" id="PF01583"/>
    </source>
</evidence>
<dbReference type="InterPro" id="IPR027417">
    <property type="entry name" value="P-loop_NTPase"/>
</dbReference>
<evidence type="ECO:0000313" key="10">
    <source>
        <dbReference type="Proteomes" id="UP000252415"/>
    </source>
</evidence>
<keyword evidence="10" id="KW-1185">Reference proteome</keyword>
<keyword evidence="5 6" id="KW-0067">ATP-binding</keyword>
<dbReference type="HAMAP" id="MF_00065">
    <property type="entry name" value="Adenylyl_sulf_kinase"/>
    <property type="match status" value="1"/>
</dbReference>
<dbReference type="NCBIfam" id="NF003013">
    <property type="entry name" value="PRK03846.1"/>
    <property type="match status" value="1"/>
</dbReference>
<keyword evidence="3 6" id="KW-0808">Transferase</keyword>
<keyword evidence="4 6" id="KW-0547">Nucleotide-binding</keyword>
<reference evidence="9 10" key="1">
    <citation type="submission" date="2018-07" db="EMBL/GenBank/DDBJ databases">
        <title>Genomic Encyclopedia of Type Strains, Phase III (KMG-III): the genomes of soil and plant-associated and newly described type strains.</title>
        <authorList>
            <person name="Whitman W."/>
        </authorList>
    </citation>
    <scope>NUCLEOTIDE SEQUENCE [LARGE SCALE GENOMIC DNA]</scope>
    <source>
        <strain evidence="9 10">CECT 7506</strain>
    </source>
</reference>
<dbReference type="GO" id="GO:0010134">
    <property type="term" value="P:sulfate assimilation via adenylyl sulfate reduction"/>
    <property type="evidence" value="ECO:0007669"/>
    <property type="project" value="TreeGrafter"/>
</dbReference>